<dbReference type="GO" id="GO:0005737">
    <property type="term" value="C:cytoplasm"/>
    <property type="evidence" value="ECO:0007669"/>
    <property type="project" value="UniProtKB-SubCell"/>
</dbReference>
<dbReference type="EC" id="3.4.19.1" evidence="5"/>
<keyword evidence="7" id="KW-0378">Hydrolase</keyword>
<name>A0A9W4SLD2_9GLOM</name>
<evidence type="ECO:0000256" key="5">
    <source>
        <dbReference type="ARBA" id="ARBA00012917"/>
    </source>
</evidence>
<dbReference type="GO" id="GO:0006508">
    <property type="term" value="P:proteolysis"/>
    <property type="evidence" value="ECO:0007669"/>
    <property type="project" value="InterPro"/>
</dbReference>
<feature type="domain" description="Acylamino-acid-releasing enzyme N-terminal" evidence="11">
    <location>
        <begin position="258"/>
        <end position="428"/>
    </location>
</feature>
<comment type="caution">
    <text evidence="12">The sequence shown here is derived from an EMBL/GenBank/DDBJ whole genome shotgun (WGS) entry which is preliminary data.</text>
</comment>
<evidence type="ECO:0000256" key="8">
    <source>
        <dbReference type="ARBA" id="ARBA00032829"/>
    </source>
</evidence>
<keyword evidence="6" id="KW-0963">Cytoplasm</keyword>
<keyword evidence="13" id="KW-1185">Reference proteome</keyword>
<dbReference type="Proteomes" id="UP001153678">
    <property type="component" value="Unassembled WGS sequence"/>
</dbReference>
<comment type="subunit">
    <text evidence="4">Homotetramer.</text>
</comment>
<dbReference type="Gene3D" id="3.40.50.1820">
    <property type="entry name" value="alpha/beta hydrolase"/>
    <property type="match status" value="1"/>
</dbReference>
<comment type="similarity">
    <text evidence="3">Belongs to the peptidase S9C family.</text>
</comment>
<reference evidence="12" key="1">
    <citation type="submission" date="2022-08" db="EMBL/GenBank/DDBJ databases">
        <authorList>
            <person name="Kallberg Y."/>
            <person name="Tangrot J."/>
            <person name="Rosling A."/>
        </authorList>
    </citation>
    <scope>NUCLEOTIDE SEQUENCE</scope>
    <source>
        <strain evidence="12">Wild A</strain>
    </source>
</reference>
<evidence type="ECO:0000256" key="1">
    <source>
        <dbReference type="ARBA" id="ARBA00000721"/>
    </source>
</evidence>
<evidence type="ECO:0000313" key="12">
    <source>
        <dbReference type="EMBL" id="CAI2174266.1"/>
    </source>
</evidence>
<dbReference type="GO" id="GO:0004252">
    <property type="term" value="F:serine-type endopeptidase activity"/>
    <property type="evidence" value="ECO:0007669"/>
    <property type="project" value="TreeGrafter"/>
</dbReference>
<accession>A0A9W4SLD2</accession>
<dbReference type="OrthoDB" id="43744at2759"/>
<dbReference type="PANTHER" id="PTHR42776:SF4">
    <property type="entry name" value="ACYLAMINO-ACID-RELEASING ENZYME"/>
    <property type="match status" value="1"/>
</dbReference>
<dbReference type="AlphaFoldDB" id="A0A9W4SLD2"/>
<feature type="domain" description="Acylamino-acid-releasing enzyme N-terminal" evidence="11">
    <location>
        <begin position="26"/>
        <end position="257"/>
    </location>
</feature>
<organism evidence="12 13">
    <name type="scientific">Funneliformis geosporum</name>
    <dbReference type="NCBI Taxonomy" id="1117311"/>
    <lineage>
        <taxon>Eukaryota</taxon>
        <taxon>Fungi</taxon>
        <taxon>Fungi incertae sedis</taxon>
        <taxon>Mucoromycota</taxon>
        <taxon>Glomeromycotina</taxon>
        <taxon>Glomeromycetes</taxon>
        <taxon>Glomerales</taxon>
        <taxon>Glomeraceae</taxon>
        <taxon>Funneliformis</taxon>
    </lineage>
</organism>
<evidence type="ECO:0000256" key="6">
    <source>
        <dbReference type="ARBA" id="ARBA00022490"/>
    </source>
</evidence>
<dbReference type="InterPro" id="IPR029058">
    <property type="entry name" value="AB_hydrolase_fold"/>
</dbReference>
<comment type="catalytic activity">
    <reaction evidence="1">
        <text>Cleavage of an N-acetyl or N-formyl amino acid from the N-terminus of a polypeptide.</text>
        <dbReference type="EC" id="3.4.19.1"/>
    </reaction>
</comment>
<dbReference type="Pfam" id="PF00326">
    <property type="entry name" value="Peptidase_S9"/>
    <property type="match status" value="1"/>
</dbReference>
<gene>
    <name evidence="12" type="ORF">FWILDA_LOCUS6505</name>
</gene>
<dbReference type="Pfam" id="PF19283">
    <property type="entry name" value="APEH_N"/>
    <property type="match status" value="2"/>
</dbReference>
<dbReference type="PANTHER" id="PTHR42776">
    <property type="entry name" value="SERINE PEPTIDASE S9 FAMILY MEMBER"/>
    <property type="match status" value="1"/>
</dbReference>
<feature type="compositionally biased region" description="Polar residues" evidence="9">
    <location>
        <begin position="1"/>
        <end position="17"/>
    </location>
</feature>
<evidence type="ECO:0000259" key="11">
    <source>
        <dbReference type="Pfam" id="PF19283"/>
    </source>
</evidence>
<dbReference type="EMBL" id="CAMKVN010001185">
    <property type="protein sequence ID" value="CAI2174266.1"/>
    <property type="molecule type" value="Genomic_DNA"/>
</dbReference>
<dbReference type="InterPro" id="IPR001375">
    <property type="entry name" value="Peptidase_S9_cat"/>
</dbReference>
<feature type="region of interest" description="Disordered" evidence="9">
    <location>
        <begin position="1"/>
        <end position="24"/>
    </location>
</feature>
<evidence type="ECO:0000259" key="10">
    <source>
        <dbReference type="Pfam" id="PF00326"/>
    </source>
</evidence>
<evidence type="ECO:0000256" key="3">
    <source>
        <dbReference type="ARBA" id="ARBA00010040"/>
    </source>
</evidence>
<dbReference type="InterPro" id="IPR045550">
    <property type="entry name" value="AARE_N"/>
</dbReference>
<feature type="domain" description="Peptidase S9 prolyl oligopeptidase catalytic" evidence="10">
    <location>
        <begin position="491"/>
        <end position="693"/>
    </location>
</feature>
<evidence type="ECO:0000256" key="4">
    <source>
        <dbReference type="ARBA" id="ARBA00011881"/>
    </source>
</evidence>
<dbReference type="GO" id="GO:0008242">
    <property type="term" value="F:omega peptidase activity"/>
    <property type="evidence" value="ECO:0007669"/>
    <property type="project" value="UniProtKB-EC"/>
</dbReference>
<evidence type="ECO:0000256" key="7">
    <source>
        <dbReference type="ARBA" id="ARBA00022801"/>
    </source>
</evidence>
<proteinExistence type="inferred from homology"/>
<protein>
    <recommendedName>
        <fullName evidence="5">acylaminoacyl-peptidase</fullName>
        <ecNumber evidence="5">3.4.19.1</ecNumber>
    </recommendedName>
    <alternativeName>
        <fullName evidence="8">Dipeptidyl-peptidase V</fullName>
    </alternativeName>
</protein>
<dbReference type="SUPFAM" id="SSF53474">
    <property type="entry name" value="alpha/beta-Hydrolases"/>
    <property type="match status" value="1"/>
</dbReference>
<evidence type="ECO:0000313" key="13">
    <source>
        <dbReference type="Proteomes" id="UP001153678"/>
    </source>
</evidence>
<evidence type="ECO:0000256" key="9">
    <source>
        <dbReference type="SAM" id="MobiDB-lite"/>
    </source>
</evidence>
<sequence>MPFSEKSVQTTDESSPDNNKESEDSIGLKTFKSLAIIPAYSGVKVLSNEDNPSILSIQVILSQRDLKRKLKRKIVKQLVVSLPTKGSLDTTAKIITSSFLPVDLGDVVLQAESPSGNKLLILRSVSNDKGKKKFVEVWIKGTLKQSIDVTDTHGDYYSDVNFGSLKWSRNEENVVYIAERKALDEKDEKKCDFLPGWGETLPNKCVSVIVVVNVLEYKVEVLPEFEKIFPGQAFFGPKDETLIFNGYNREPRYYGIAALHLTEQLEHARSPRLTPSEKVLVYYSNPTSGPHSYCSELREYNFSTNTHGVIVPVVHTPSNSFQNGFPGIYNDQMKRKTFIVFEGKEFLITQSYWRSRGVLLAINLETGSVQDLTQTGSWTLFLACNNYIIASKGAPNEFNELYFGIVTGYQKDMLEVDWTCIDKPNVEEVEPILSNITWSTIQPIPDNNLEVIFIRPNEISEGTKLPLLVLPHGGPHSVITPDLRLYVTTLVSLVNYTGSIGFGQDSINALVGKAGELEIEEVQKSAQYIIDNECVDPNKVIAIGGSHGGFISAHLIGKYPDFYKACIMRNPVLNIGQMAFVTDIPDWCFSEIGLPYSLAYPPLVTPSDYSKMYEHSPINNIDKVKTPTLLMLGAEDKRVPNIDGLNWYYYLKGKGNVEIICKMYKETGHGLDNIEAESFGIDAITKFLEEKVGG</sequence>
<evidence type="ECO:0000256" key="2">
    <source>
        <dbReference type="ARBA" id="ARBA00004496"/>
    </source>
</evidence>
<comment type="subcellular location">
    <subcellularLocation>
        <location evidence="2">Cytoplasm</location>
    </subcellularLocation>
</comment>
<dbReference type="SUPFAM" id="SSF82171">
    <property type="entry name" value="DPP6 N-terminal domain-like"/>
    <property type="match status" value="1"/>
</dbReference>